<keyword evidence="2 5" id="KW-0575">Peroxidase</keyword>
<organism evidence="7 8">
    <name type="scientific">Jeotgalicoccus aerolatus</name>
    <dbReference type="NCBI Taxonomy" id="709510"/>
    <lineage>
        <taxon>Bacteria</taxon>
        <taxon>Bacillati</taxon>
        <taxon>Bacillota</taxon>
        <taxon>Bacilli</taxon>
        <taxon>Bacillales</taxon>
        <taxon>Staphylococcaceae</taxon>
        <taxon>Jeotgalicoccus</taxon>
    </lineage>
</organism>
<dbReference type="PROSITE" id="PS51352">
    <property type="entry name" value="THIOREDOXIN_2"/>
    <property type="match status" value="1"/>
</dbReference>
<dbReference type="InterPro" id="IPR036249">
    <property type="entry name" value="Thioredoxin-like_sf"/>
</dbReference>
<dbReference type="PROSITE" id="PS51355">
    <property type="entry name" value="GLUTATHIONE_PEROXID_3"/>
    <property type="match status" value="1"/>
</dbReference>
<accession>A0A1G8XQF3</accession>
<evidence type="ECO:0000313" key="7">
    <source>
        <dbReference type="EMBL" id="SDJ92821.1"/>
    </source>
</evidence>
<evidence type="ECO:0000256" key="2">
    <source>
        <dbReference type="ARBA" id="ARBA00022559"/>
    </source>
</evidence>
<evidence type="ECO:0000256" key="5">
    <source>
        <dbReference type="RuleBase" id="RU000499"/>
    </source>
</evidence>
<protein>
    <recommendedName>
        <fullName evidence="5">Glutathione peroxidase</fullName>
    </recommendedName>
</protein>
<dbReference type="AlphaFoldDB" id="A0A1G8XQF3"/>
<evidence type="ECO:0000256" key="3">
    <source>
        <dbReference type="ARBA" id="ARBA00023002"/>
    </source>
</evidence>
<evidence type="ECO:0000256" key="4">
    <source>
        <dbReference type="PIRSR" id="PIRSR000303-1"/>
    </source>
</evidence>
<dbReference type="FunFam" id="3.40.30.10:FF:000010">
    <property type="entry name" value="Glutathione peroxidase"/>
    <property type="match status" value="1"/>
</dbReference>
<dbReference type="RefSeq" id="WP_092596018.1">
    <property type="nucleotide sequence ID" value="NZ_FNFI01000003.1"/>
</dbReference>
<dbReference type="CDD" id="cd00340">
    <property type="entry name" value="GSH_Peroxidase"/>
    <property type="match status" value="1"/>
</dbReference>
<evidence type="ECO:0000259" key="6">
    <source>
        <dbReference type="PROSITE" id="PS51352"/>
    </source>
</evidence>
<proteinExistence type="inferred from homology"/>
<dbReference type="InterPro" id="IPR000889">
    <property type="entry name" value="Glutathione_peroxidase"/>
</dbReference>
<evidence type="ECO:0000313" key="8">
    <source>
        <dbReference type="Proteomes" id="UP000242700"/>
    </source>
</evidence>
<dbReference type="GO" id="GO:0034599">
    <property type="term" value="P:cellular response to oxidative stress"/>
    <property type="evidence" value="ECO:0007669"/>
    <property type="project" value="TreeGrafter"/>
</dbReference>
<dbReference type="STRING" id="586411.SAMN05216187_103245"/>
<dbReference type="PANTHER" id="PTHR11592:SF78">
    <property type="entry name" value="GLUTATHIONE PEROXIDASE"/>
    <property type="match status" value="1"/>
</dbReference>
<keyword evidence="3 5" id="KW-0560">Oxidoreductase</keyword>
<dbReference type="InterPro" id="IPR013766">
    <property type="entry name" value="Thioredoxin_domain"/>
</dbReference>
<dbReference type="EMBL" id="FNFI01000003">
    <property type="protein sequence ID" value="SDJ92821.1"/>
    <property type="molecule type" value="Genomic_DNA"/>
</dbReference>
<dbReference type="OrthoDB" id="9789406at2"/>
<sequence length="160" mass="18393">MNNLYDIEVEYKDHSTYKLEEYRDNVIVIVNTATKCGLSGQFDGLEKLYQKYKDQKFTILGFPCNQFANQEPGDGAEAAEACKINFGVTFPIHEKIKVNGNNEHPLYTHLKEQQGGLLSNKIKWNFTKFVIDRNGEVVKRFGPQDEPEKMDNLISELLNK</sequence>
<dbReference type="Gene3D" id="3.40.30.10">
    <property type="entry name" value="Glutaredoxin"/>
    <property type="match status" value="1"/>
</dbReference>
<dbReference type="PRINTS" id="PR01011">
    <property type="entry name" value="GLUTPROXDASE"/>
</dbReference>
<dbReference type="PIRSF" id="PIRSF000303">
    <property type="entry name" value="Glutathion_perox"/>
    <property type="match status" value="1"/>
</dbReference>
<comment type="similarity">
    <text evidence="1 5">Belongs to the glutathione peroxidase family.</text>
</comment>
<evidence type="ECO:0000256" key="1">
    <source>
        <dbReference type="ARBA" id="ARBA00006926"/>
    </source>
</evidence>
<name>A0A1G8XQF3_9STAP</name>
<dbReference type="Proteomes" id="UP000242700">
    <property type="component" value="Unassembled WGS sequence"/>
</dbReference>
<dbReference type="PANTHER" id="PTHR11592">
    <property type="entry name" value="GLUTATHIONE PEROXIDASE"/>
    <property type="match status" value="1"/>
</dbReference>
<dbReference type="PROSITE" id="PS00763">
    <property type="entry name" value="GLUTATHIONE_PEROXID_2"/>
    <property type="match status" value="1"/>
</dbReference>
<reference evidence="8" key="1">
    <citation type="submission" date="2016-10" db="EMBL/GenBank/DDBJ databases">
        <authorList>
            <person name="Varghese N."/>
            <person name="Submissions S."/>
        </authorList>
    </citation>
    <scope>NUCLEOTIDE SEQUENCE [LARGE SCALE GENOMIC DNA]</scope>
    <source>
        <strain evidence="8">CGMCC 1.8911</strain>
    </source>
</reference>
<feature type="active site" evidence="4">
    <location>
        <position position="36"/>
    </location>
</feature>
<dbReference type="GO" id="GO:0004601">
    <property type="term" value="F:peroxidase activity"/>
    <property type="evidence" value="ECO:0007669"/>
    <property type="project" value="UniProtKB-KW"/>
</dbReference>
<gene>
    <name evidence="7" type="ORF">SAMN05216187_103245</name>
</gene>
<dbReference type="InterPro" id="IPR029760">
    <property type="entry name" value="GPX_CS"/>
</dbReference>
<dbReference type="Pfam" id="PF00255">
    <property type="entry name" value="GSHPx"/>
    <property type="match status" value="1"/>
</dbReference>
<feature type="domain" description="Thioredoxin" evidence="6">
    <location>
        <begin position="1"/>
        <end position="159"/>
    </location>
</feature>
<dbReference type="SUPFAM" id="SSF52833">
    <property type="entry name" value="Thioredoxin-like"/>
    <property type="match status" value="1"/>
</dbReference>